<dbReference type="AlphaFoldDB" id="A0A2W5EIP7"/>
<accession>A0A2W5EIP7</accession>
<organism evidence="2 3">
    <name type="scientific">Pseudopedobacter saltans</name>
    <dbReference type="NCBI Taxonomy" id="151895"/>
    <lineage>
        <taxon>Bacteria</taxon>
        <taxon>Pseudomonadati</taxon>
        <taxon>Bacteroidota</taxon>
        <taxon>Sphingobacteriia</taxon>
        <taxon>Sphingobacteriales</taxon>
        <taxon>Sphingobacteriaceae</taxon>
        <taxon>Pseudopedobacter</taxon>
    </lineage>
</organism>
<feature type="domain" description="Secretion system C-terminal sorting" evidence="1">
    <location>
        <begin position="57"/>
        <end position="122"/>
    </location>
</feature>
<evidence type="ECO:0000313" key="3">
    <source>
        <dbReference type="Proteomes" id="UP000249645"/>
    </source>
</evidence>
<dbReference type="Proteomes" id="UP000249645">
    <property type="component" value="Unassembled WGS sequence"/>
</dbReference>
<dbReference type="EMBL" id="QFOI01000474">
    <property type="protein sequence ID" value="PZP41914.1"/>
    <property type="molecule type" value="Genomic_DNA"/>
</dbReference>
<dbReference type="NCBIfam" id="TIGR04183">
    <property type="entry name" value="Por_Secre_tail"/>
    <property type="match status" value="1"/>
</dbReference>
<name>A0A2W5EIP7_9SPHI</name>
<reference evidence="2 3" key="1">
    <citation type="submission" date="2017-11" db="EMBL/GenBank/DDBJ databases">
        <title>Infants hospitalized years apart are colonized by the same room-sourced microbial strains.</title>
        <authorList>
            <person name="Brooks B."/>
            <person name="Olm M.R."/>
            <person name="Firek B.A."/>
            <person name="Baker R."/>
            <person name="Thomas B.C."/>
            <person name="Morowitz M.J."/>
            <person name="Banfield J.F."/>
        </authorList>
    </citation>
    <scope>NUCLEOTIDE SEQUENCE [LARGE SCALE GENOMIC DNA]</scope>
    <source>
        <strain evidence="2">S2_009_000_R2_76</strain>
    </source>
</reference>
<dbReference type="Pfam" id="PF18962">
    <property type="entry name" value="Por_Secre_tail"/>
    <property type="match status" value="1"/>
</dbReference>
<gene>
    <name evidence="2" type="ORF">DI598_17615</name>
</gene>
<evidence type="ECO:0000259" key="1">
    <source>
        <dbReference type="Pfam" id="PF18962"/>
    </source>
</evidence>
<protein>
    <recommendedName>
        <fullName evidence="1">Secretion system C-terminal sorting domain-containing protein</fullName>
    </recommendedName>
</protein>
<comment type="caution">
    <text evidence="2">The sequence shown here is derived from an EMBL/GenBank/DDBJ whole genome shotgun (WGS) entry which is preliminary data.</text>
</comment>
<proteinExistence type="predicted"/>
<dbReference type="InterPro" id="IPR026444">
    <property type="entry name" value="Secre_tail"/>
</dbReference>
<evidence type="ECO:0000313" key="2">
    <source>
        <dbReference type="EMBL" id="PZP41914.1"/>
    </source>
</evidence>
<sequence>MTKILLKTLFTFAITTAFFLTKVDAKDYTLKNIACKDSVYVNPYASLVENKLVTKYYPNPARDFINFEFDKKLENNSRLIVYSFTGTKMSDIQISNLKVTINLSEYYRGIYLFQLTSPKGQVLESGKFQVLK</sequence>